<organism evidence="2 3">
    <name type="scientific">Echria macrotheca</name>
    <dbReference type="NCBI Taxonomy" id="438768"/>
    <lineage>
        <taxon>Eukaryota</taxon>
        <taxon>Fungi</taxon>
        <taxon>Dikarya</taxon>
        <taxon>Ascomycota</taxon>
        <taxon>Pezizomycotina</taxon>
        <taxon>Sordariomycetes</taxon>
        <taxon>Sordariomycetidae</taxon>
        <taxon>Sordariales</taxon>
        <taxon>Schizotheciaceae</taxon>
        <taxon>Echria</taxon>
    </lineage>
</organism>
<protein>
    <submittedName>
        <fullName evidence="2">Uncharacterized protein</fullName>
    </submittedName>
</protein>
<dbReference type="Proteomes" id="UP001239445">
    <property type="component" value="Unassembled WGS sequence"/>
</dbReference>
<sequence length="200" mass="21225">MTANNQPAEQNQAAGQQDGPWVLLQNPGDRPPQYNSDNESQPQLAGSSNGEDDEAFVLLDGNMVVGYISAVGSDNAESQATSMMSEVTGATTTAVNATGLTPVTPSFALTKTALAMNERESRYGSTGSVPTWLTGVSFVGERTGQFDVESTQADSMYYRTGRSGQSSLASSVHVDDIDSTPLERSLTLLEVGAWCKRFGR</sequence>
<gene>
    <name evidence="2" type="ORF">QBC47DRAFT_360888</name>
</gene>
<feature type="compositionally biased region" description="Low complexity" evidence="1">
    <location>
        <begin position="1"/>
        <end position="17"/>
    </location>
</feature>
<accession>A0AAJ0F8Z0</accession>
<feature type="compositionally biased region" description="Polar residues" evidence="1">
    <location>
        <begin position="33"/>
        <end position="49"/>
    </location>
</feature>
<evidence type="ECO:0000313" key="3">
    <source>
        <dbReference type="Proteomes" id="UP001239445"/>
    </source>
</evidence>
<evidence type="ECO:0000313" key="2">
    <source>
        <dbReference type="EMBL" id="KAK1754828.1"/>
    </source>
</evidence>
<comment type="caution">
    <text evidence="2">The sequence shown here is derived from an EMBL/GenBank/DDBJ whole genome shotgun (WGS) entry which is preliminary data.</text>
</comment>
<name>A0AAJ0F8Z0_9PEZI</name>
<keyword evidence="3" id="KW-1185">Reference proteome</keyword>
<proteinExistence type="predicted"/>
<evidence type="ECO:0000256" key="1">
    <source>
        <dbReference type="SAM" id="MobiDB-lite"/>
    </source>
</evidence>
<reference evidence="2" key="1">
    <citation type="submission" date="2023-06" db="EMBL/GenBank/DDBJ databases">
        <title>Genome-scale phylogeny and comparative genomics of the fungal order Sordariales.</title>
        <authorList>
            <consortium name="Lawrence Berkeley National Laboratory"/>
            <person name="Hensen N."/>
            <person name="Bonometti L."/>
            <person name="Westerberg I."/>
            <person name="Brannstrom I.O."/>
            <person name="Guillou S."/>
            <person name="Cros-Aarteil S."/>
            <person name="Calhoun S."/>
            <person name="Haridas S."/>
            <person name="Kuo A."/>
            <person name="Mondo S."/>
            <person name="Pangilinan J."/>
            <person name="Riley R."/>
            <person name="Labutti K."/>
            <person name="Andreopoulos B."/>
            <person name="Lipzen A."/>
            <person name="Chen C."/>
            <person name="Yanf M."/>
            <person name="Daum C."/>
            <person name="Ng V."/>
            <person name="Clum A."/>
            <person name="Steindorff A."/>
            <person name="Ohm R."/>
            <person name="Martin F."/>
            <person name="Silar P."/>
            <person name="Natvig D."/>
            <person name="Lalanne C."/>
            <person name="Gautier V."/>
            <person name="Ament-Velasquez S.L."/>
            <person name="Kruys A."/>
            <person name="Hutchinson M.I."/>
            <person name="Powell A.J."/>
            <person name="Barry K."/>
            <person name="Miller A.N."/>
            <person name="Grigoriev I.V."/>
            <person name="Debuchy R."/>
            <person name="Gladieux P."/>
            <person name="Thoren M.H."/>
            <person name="Johannesson H."/>
        </authorList>
    </citation>
    <scope>NUCLEOTIDE SEQUENCE</scope>
    <source>
        <strain evidence="2">PSN4</strain>
    </source>
</reference>
<feature type="region of interest" description="Disordered" evidence="1">
    <location>
        <begin position="1"/>
        <end position="51"/>
    </location>
</feature>
<dbReference type="EMBL" id="MU839834">
    <property type="protein sequence ID" value="KAK1754828.1"/>
    <property type="molecule type" value="Genomic_DNA"/>
</dbReference>
<dbReference type="AlphaFoldDB" id="A0AAJ0F8Z0"/>